<dbReference type="OrthoDB" id="9783227at2"/>
<feature type="transmembrane region" description="Helical" evidence="8">
    <location>
        <begin position="79"/>
        <end position="97"/>
    </location>
</feature>
<dbReference type="Pfam" id="PF00083">
    <property type="entry name" value="Sugar_tr"/>
    <property type="match status" value="1"/>
</dbReference>
<feature type="transmembrane region" description="Helical" evidence="8">
    <location>
        <begin position="175"/>
        <end position="194"/>
    </location>
</feature>
<keyword evidence="3" id="KW-1003">Cell membrane</keyword>
<dbReference type="GO" id="GO:0005886">
    <property type="term" value="C:plasma membrane"/>
    <property type="evidence" value="ECO:0007669"/>
    <property type="project" value="UniProtKB-SubCell"/>
</dbReference>
<feature type="domain" description="Major facilitator superfamily (MFS) profile" evidence="9">
    <location>
        <begin position="7"/>
        <end position="411"/>
    </location>
</feature>
<organism evidence="10 11">
    <name type="scientific">Candidatus Nucleicultrix amoebiphila FS5</name>
    <dbReference type="NCBI Taxonomy" id="1414854"/>
    <lineage>
        <taxon>Bacteria</taxon>
        <taxon>Pseudomonadati</taxon>
        <taxon>Pseudomonadota</taxon>
        <taxon>Alphaproteobacteria</taxon>
        <taxon>Holosporales</taxon>
        <taxon>Candidatus Nucleicultricaceae</taxon>
        <taxon>Candidatus Nucleicultrix</taxon>
    </lineage>
</organism>
<feature type="transmembrane region" description="Helical" evidence="8">
    <location>
        <begin position="385"/>
        <end position="405"/>
    </location>
</feature>
<dbReference type="KEGG" id="naf:GQ61_03515"/>
<evidence type="ECO:0000256" key="5">
    <source>
        <dbReference type="ARBA" id="ARBA00022847"/>
    </source>
</evidence>
<dbReference type="EMBL" id="CP008743">
    <property type="protein sequence ID" value="ARN84542.1"/>
    <property type="molecule type" value="Genomic_DNA"/>
</dbReference>
<feature type="transmembrane region" description="Helical" evidence="8">
    <location>
        <begin position="290"/>
        <end position="310"/>
    </location>
</feature>
<evidence type="ECO:0000256" key="2">
    <source>
        <dbReference type="ARBA" id="ARBA00022448"/>
    </source>
</evidence>
<comment type="subcellular location">
    <subcellularLocation>
        <location evidence="1">Cell membrane</location>
        <topology evidence="1">Multi-pass membrane protein</topology>
    </subcellularLocation>
</comment>
<dbReference type="InterPro" id="IPR005828">
    <property type="entry name" value="MFS_sugar_transport-like"/>
</dbReference>
<feature type="transmembrane region" description="Helical" evidence="8">
    <location>
        <begin position="261"/>
        <end position="283"/>
    </location>
</feature>
<keyword evidence="7 8" id="KW-0472">Membrane</keyword>
<feature type="transmembrane region" description="Helical" evidence="8">
    <location>
        <begin position="355"/>
        <end position="379"/>
    </location>
</feature>
<gene>
    <name evidence="10" type="ORF">GQ61_03515</name>
</gene>
<dbReference type="PANTHER" id="PTHR43528">
    <property type="entry name" value="ALPHA-KETOGLUTARATE PERMEASE"/>
    <property type="match status" value="1"/>
</dbReference>
<sequence>MKPQTKAILSSMAGNTLEFYDFYLYGTFAPLLAKIFFPTYDSTAALMASLMTFAAGYFMRPLGAILFGHLGDRLGRKQALTLSIFLMAIPTSLIGFLPTYDAVGIAAPIVLVLCRLLQSICAGGEYNGAAIFAIEHIGKGKEGFAGSLMSVSGGGGALLATFIGAFFMQSTMPHWSWRIPFLLGALLGGVGFYIRRQVHESPQFKKDVAKKPLNIPLSQALSKFPIAVLCCIGGAAFSGALSSTFAAYMNVYLTKVVGLELGSALSLNTFGLIVFVSCAPLAGMLADRFGLARVMTISTLGLMMSIYGIFNLASTGLTLNILLANFLLCAFAVGFIAPLNAFMNRLFPANSRYSGIAFGYGVGMATLGGTTPIIMTWLIDKTGLSMAPAFYLMSLGALGLLIIFVGSKITEPQKKLEFREQLVSAQ</sequence>
<dbReference type="GO" id="GO:0015293">
    <property type="term" value="F:symporter activity"/>
    <property type="evidence" value="ECO:0007669"/>
    <property type="project" value="UniProtKB-KW"/>
</dbReference>
<name>A0A1W6N3Z5_9PROT</name>
<evidence type="ECO:0000256" key="1">
    <source>
        <dbReference type="ARBA" id="ARBA00004651"/>
    </source>
</evidence>
<evidence type="ECO:0000256" key="3">
    <source>
        <dbReference type="ARBA" id="ARBA00022475"/>
    </source>
</evidence>
<dbReference type="Proteomes" id="UP000237351">
    <property type="component" value="Chromosome"/>
</dbReference>
<keyword evidence="6 8" id="KW-1133">Transmembrane helix</keyword>
<dbReference type="InterPro" id="IPR036259">
    <property type="entry name" value="MFS_trans_sf"/>
</dbReference>
<dbReference type="InterPro" id="IPR051084">
    <property type="entry name" value="H+-coupled_symporters"/>
</dbReference>
<evidence type="ECO:0000313" key="11">
    <source>
        <dbReference type="Proteomes" id="UP000237351"/>
    </source>
</evidence>
<evidence type="ECO:0000256" key="8">
    <source>
        <dbReference type="SAM" id="Phobius"/>
    </source>
</evidence>
<keyword evidence="4 8" id="KW-0812">Transmembrane</keyword>
<proteinExistence type="predicted"/>
<feature type="transmembrane region" description="Helical" evidence="8">
    <location>
        <begin position="322"/>
        <end position="343"/>
    </location>
</feature>
<dbReference type="PROSITE" id="PS50850">
    <property type="entry name" value="MFS"/>
    <property type="match status" value="1"/>
</dbReference>
<feature type="transmembrane region" description="Helical" evidence="8">
    <location>
        <begin position="43"/>
        <end position="67"/>
    </location>
</feature>
<keyword evidence="11" id="KW-1185">Reference proteome</keyword>
<evidence type="ECO:0000256" key="6">
    <source>
        <dbReference type="ARBA" id="ARBA00022989"/>
    </source>
</evidence>
<dbReference type="AlphaFoldDB" id="A0A1W6N3Z5"/>
<feature type="transmembrane region" description="Helical" evidence="8">
    <location>
        <begin position="144"/>
        <end position="169"/>
    </location>
</feature>
<evidence type="ECO:0000313" key="10">
    <source>
        <dbReference type="EMBL" id="ARN84542.1"/>
    </source>
</evidence>
<evidence type="ECO:0000259" key="9">
    <source>
        <dbReference type="PROSITE" id="PS50850"/>
    </source>
</evidence>
<dbReference type="Gene3D" id="1.20.1250.20">
    <property type="entry name" value="MFS general substrate transporter like domains"/>
    <property type="match status" value="2"/>
</dbReference>
<dbReference type="PANTHER" id="PTHR43528:SF1">
    <property type="entry name" value="ALPHA-KETOGLUTARATE PERMEASE"/>
    <property type="match status" value="1"/>
</dbReference>
<evidence type="ECO:0000256" key="4">
    <source>
        <dbReference type="ARBA" id="ARBA00022692"/>
    </source>
</evidence>
<keyword evidence="2" id="KW-0813">Transport</keyword>
<dbReference type="RefSeq" id="WP_085783968.1">
    <property type="nucleotide sequence ID" value="NZ_CP008743.1"/>
</dbReference>
<feature type="transmembrane region" description="Helical" evidence="8">
    <location>
        <begin position="103"/>
        <end position="123"/>
    </location>
</feature>
<protein>
    <recommendedName>
        <fullName evidence="9">Major facilitator superfamily (MFS) profile domain-containing protein</fullName>
    </recommendedName>
</protein>
<reference evidence="10 11" key="1">
    <citation type="submission" date="2014-06" db="EMBL/GenBank/DDBJ databases">
        <title>The genome of the endonuclear symbiont Nucleicultrix amoebiphila.</title>
        <authorList>
            <person name="Schulz F."/>
            <person name="Horn M."/>
        </authorList>
    </citation>
    <scope>NUCLEOTIDE SEQUENCE [LARGE SCALE GENOMIC DNA]</scope>
    <source>
        <strain evidence="10 11">FS5</strain>
    </source>
</reference>
<dbReference type="STRING" id="1414854.GQ61_03515"/>
<dbReference type="SUPFAM" id="SSF103473">
    <property type="entry name" value="MFS general substrate transporter"/>
    <property type="match status" value="1"/>
</dbReference>
<keyword evidence="5" id="KW-0769">Symport</keyword>
<evidence type="ECO:0000256" key="7">
    <source>
        <dbReference type="ARBA" id="ARBA00023136"/>
    </source>
</evidence>
<dbReference type="InterPro" id="IPR020846">
    <property type="entry name" value="MFS_dom"/>
</dbReference>
<feature type="transmembrane region" description="Helical" evidence="8">
    <location>
        <begin position="226"/>
        <end position="249"/>
    </location>
</feature>
<accession>A0A1W6N3Z5</accession>